<gene>
    <name evidence="10" type="primary">LOC140015183</name>
</gene>
<evidence type="ECO:0000313" key="10">
    <source>
        <dbReference type="RefSeq" id="XP_071923189.1"/>
    </source>
</evidence>
<dbReference type="InterPro" id="IPR043128">
    <property type="entry name" value="Rev_trsase/Diguanyl_cyclase"/>
</dbReference>
<reference evidence="10" key="1">
    <citation type="submission" date="2025-08" db="UniProtKB">
        <authorList>
            <consortium name="RefSeq"/>
        </authorList>
    </citation>
    <scope>IDENTIFICATION</scope>
    <source>
        <tissue evidence="10">Leaves</tissue>
    </source>
</reference>
<keyword evidence="9" id="KW-1185">Reference proteome</keyword>
<dbReference type="PROSITE" id="PS50878">
    <property type="entry name" value="RT_POL"/>
    <property type="match status" value="1"/>
</dbReference>
<evidence type="ECO:0000256" key="3">
    <source>
        <dbReference type="ARBA" id="ARBA00022722"/>
    </source>
</evidence>
<dbReference type="SUPFAM" id="SSF56672">
    <property type="entry name" value="DNA/RNA polymerases"/>
    <property type="match status" value="2"/>
</dbReference>
<evidence type="ECO:0000256" key="1">
    <source>
        <dbReference type="ARBA" id="ARBA00022679"/>
    </source>
</evidence>
<dbReference type="Gene3D" id="3.30.70.270">
    <property type="match status" value="3"/>
</dbReference>
<dbReference type="Gene3D" id="3.10.10.10">
    <property type="entry name" value="HIV Type 1 Reverse Transcriptase, subunit A, domain 1"/>
    <property type="match status" value="1"/>
</dbReference>
<dbReference type="GeneID" id="140015183"/>
<evidence type="ECO:0000256" key="5">
    <source>
        <dbReference type="ARBA" id="ARBA00022801"/>
    </source>
</evidence>
<dbReference type="Pfam" id="PF03732">
    <property type="entry name" value="Retrotrans_gag"/>
    <property type="match status" value="1"/>
</dbReference>
<feature type="region of interest" description="Disordered" evidence="7">
    <location>
        <begin position="1162"/>
        <end position="1184"/>
    </location>
</feature>
<dbReference type="CDD" id="cd00303">
    <property type="entry name" value="retropepsin_like"/>
    <property type="match status" value="1"/>
</dbReference>
<organism evidence="9 10">
    <name type="scientific">Coffea arabica</name>
    <name type="common">Arabian coffee</name>
    <dbReference type="NCBI Taxonomy" id="13443"/>
    <lineage>
        <taxon>Eukaryota</taxon>
        <taxon>Viridiplantae</taxon>
        <taxon>Streptophyta</taxon>
        <taxon>Embryophyta</taxon>
        <taxon>Tracheophyta</taxon>
        <taxon>Spermatophyta</taxon>
        <taxon>Magnoliopsida</taxon>
        <taxon>eudicotyledons</taxon>
        <taxon>Gunneridae</taxon>
        <taxon>Pentapetalae</taxon>
        <taxon>asterids</taxon>
        <taxon>lamiids</taxon>
        <taxon>Gentianales</taxon>
        <taxon>Rubiaceae</taxon>
        <taxon>Ixoroideae</taxon>
        <taxon>Gardenieae complex</taxon>
        <taxon>Bertiereae - Coffeeae clade</taxon>
        <taxon>Coffeeae</taxon>
        <taxon>Coffea</taxon>
    </lineage>
</organism>
<evidence type="ECO:0000256" key="6">
    <source>
        <dbReference type="ARBA" id="ARBA00022918"/>
    </source>
</evidence>
<dbReference type="InterPro" id="IPR005162">
    <property type="entry name" value="Retrotrans_gag_dom"/>
</dbReference>
<dbReference type="Pfam" id="PF17921">
    <property type="entry name" value="Integrase_H2C2"/>
    <property type="match status" value="1"/>
</dbReference>
<evidence type="ECO:0000259" key="8">
    <source>
        <dbReference type="PROSITE" id="PS50878"/>
    </source>
</evidence>
<dbReference type="Pfam" id="PF24626">
    <property type="entry name" value="SH3_Tf2-1"/>
    <property type="match status" value="1"/>
</dbReference>
<dbReference type="PANTHER" id="PTHR35046">
    <property type="entry name" value="ZINC KNUCKLE (CCHC-TYPE) FAMILY PROTEIN"/>
    <property type="match status" value="1"/>
</dbReference>
<feature type="region of interest" description="Disordered" evidence="7">
    <location>
        <begin position="238"/>
        <end position="283"/>
    </location>
</feature>
<feature type="compositionally biased region" description="Basic and acidic residues" evidence="7">
    <location>
        <begin position="272"/>
        <end position="283"/>
    </location>
</feature>
<dbReference type="InterPro" id="IPR041588">
    <property type="entry name" value="Integrase_H2C2"/>
</dbReference>
<protein>
    <recommendedName>
        <fullName evidence="8">Reverse transcriptase domain-containing protein</fullName>
    </recommendedName>
</protein>
<evidence type="ECO:0000313" key="9">
    <source>
        <dbReference type="Proteomes" id="UP001652660"/>
    </source>
</evidence>
<dbReference type="InterPro" id="IPR043502">
    <property type="entry name" value="DNA/RNA_pol_sf"/>
</dbReference>
<keyword evidence="2" id="KW-0548">Nucleotidyltransferase</keyword>
<dbReference type="CDD" id="cd09274">
    <property type="entry name" value="RNase_HI_RT_Ty3"/>
    <property type="match status" value="1"/>
</dbReference>
<dbReference type="PANTHER" id="PTHR35046:SF9">
    <property type="entry name" value="RNA-DIRECTED DNA POLYMERASE"/>
    <property type="match status" value="1"/>
</dbReference>
<keyword evidence="3" id="KW-0540">Nuclease</keyword>
<feature type="region of interest" description="Disordered" evidence="7">
    <location>
        <begin position="555"/>
        <end position="575"/>
    </location>
</feature>
<dbReference type="InterPro" id="IPR056924">
    <property type="entry name" value="SH3_Tf2-1"/>
</dbReference>
<dbReference type="InterPro" id="IPR000477">
    <property type="entry name" value="RT_dom"/>
</dbReference>
<evidence type="ECO:0000256" key="4">
    <source>
        <dbReference type="ARBA" id="ARBA00022759"/>
    </source>
</evidence>
<dbReference type="Proteomes" id="UP001652660">
    <property type="component" value="Chromosome 10e"/>
</dbReference>
<evidence type="ECO:0000256" key="2">
    <source>
        <dbReference type="ARBA" id="ARBA00022695"/>
    </source>
</evidence>
<dbReference type="CDD" id="cd01647">
    <property type="entry name" value="RT_LTR"/>
    <property type="match status" value="1"/>
</dbReference>
<name>A0ABM4VUH8_COFAR</name>
<evidence type="ECO:0000256" key="7">
    <source>
        <dbReference type="SAM" id="MobiDB-lite"/>
    </source>
</evidence>
<keyword evidence="6" id="KW-0695">RNA-directed DNA polymerase</keyword>
<feature type="compositionally biased region" description="Basic and acidic residues" evidence="7">
    <location>
        <begin position="238"/>
        <end position="257"/>
    </location>
</feature>
<dbReference type="Pfam" id="PF00078">
    <property type="entry name" value="RVT_1"/>
    <property type="match status" value="1"/>
</dbReference>
<sequence length="1247" mass="143481">MLVTHNGEIVSDDDDCEDMPGLIKGDCLEDDSAEEECSPTQGEIGCLVARRVLTARVKEDEQLQRKNLFYTRCKVSDKVCSLIIDGYVVSSRGIKVDESKIEAIKQWPTPTSVPEVRSFHGFAGFHRRFVKDFSTIAAPLTALCVPNSSIRDLLVREAHSGGLMGHFGVVKTVAMLQEHFYWPHMRKDVERMGIKRDMEQQQPPTDYSLMFTTMKNELRRVSEQQMEELHTRFDELSKSLTRDSRSRSHNWSNRDTRGANSEAYSGSEDDERAERPTRDTSKNELKGLKIQVIAFKGKSDPKAYLEWEGCIEMVFDCYDYSEEQKVKVATVEFTDYALVWWDQVSTHRRRMGEPRVRTWRELMALMRKRFVPSYYNRDLHSKLQTLTQGNMSVEDYYKEIEMAMTRANMQEDGEATMARFLRGLNPDLQETLELQHYVDIHDLLRLPTTRHPHPYRLQWLSEDGEIRVFKQVRVPFSIGSYTDEVVCDVVPMHATHVILGRPWQFDKHVTFDGRANKYTLLHDGKRKVLTPLTPAQVYEDQLKLQRECDIDKAKAKDVSTPSVTHDKSPTTPTTRKQNMIIKAKDVRKVVNSDQPVLLMICKHVLLDVAELDKALPSSMVALLQEFEDAFPDEVPDGLPPIRGIENQIDLIPGAPLPNKPAYRMGPEETKELQRQVDGLLGKGWVKESLSPCAVPVVLVPKKDGTWRMRTNCRAVNAITVKYRHPIPRLDDMLDELDGAIIFTKIDLRSGYHQIRMKEGDEWKTAFKTKHGLYEWLVMPFGLTNAPSTFMRLMNHVLRHFIGKFVIVYFDDILIYSRSEQEHLEHVRLVLETLRQARLYANLKKCNFYTNELVFLGYVVSSQGIKVDESKIEAIKQWPTPASVPEKNDKFHWGEAQEQAFLTLKSKLTHAPVLALPNFNKTFEIECDASGVGIGAVLMEDKRSCAFFSEKLGGAALNYPTYDKELYALVRALETWQHYLRPREFVIHTDHESLKYLKGQPKLSKRHAKWVSFIDTFSYVIKYKTGKTNAHSGGLMGHSATHYSPFEIVYGFNPLTPLDLVPLPSSEHTSLDGEKKADFVRRLHEAVRANIERRTQQYIQQANKHRRKMVFEPGDWVWLHLRKERFPKQRQNKLSPRGDGPFRVLQRVNDNAYKLELQEDPDLRANPSQEEGTDVCTDLDPGNDPVRVPLGPVTRARAKQFKESLQALVRNVQDQQGVHRDIEGLEGDNPVVYTMIQAREEPKRPMAD</sequence>
<dbReference type="Pfam" id="PF17917">
    <property type="entry name" value="RT_RNaseH"/>
    <property type="match status" value="1"/>
</dbReference>
<feature type="domain" description="Reverse transcriptase" evidence="8">
    <location>
        <begin position="680"/>
        <end position="859"/>
    </location>
</feature>
<accession>A0ABM4VUH8</accession>
<keyword evidence="1" id="KW-0808">Transferase</keyword>
<keyword evidence="5" id="KW-0378">Hydrolase</keyword>
<proteinExistence type="predicted"/>
<dbReference type="InterPro" id="IPR041373">
    <property type="entry name" value="RT_RNaseH"/>
</dbReference>
<feature type="compositionally biased region" description="Polar residues" evidence="7">
    <location>
        <begin position="559"/>
        <end position="575"/>
    </location>
</feature>
<keyword evidence="4" id="KW-0255">Endonuclease</keyword>
<dbReference type="RefSeq" id="XP_071923189.1">
    <property type="nucleotide sequence ID" value="XM_072067088.1"/>
</dbReference>